<protein>
    <submittedName>
        <fullName evidence="1">BVpp97b protein</fullName>
    </submittedName>
</protein>
<dbReference type="SUPFAM" id="SSF55486">
    <property type="entry name" value="Metalloproteases ('zincins'), catalytic domain"/>
    <property type="match status" value="1"/>
</dbReference>
<proteinExistence type="evidence at transcript level"/>
<dbReference type="InterPro" id="IPR024079">
    <property type="entry name" value="MetalloPept_cat_dom_sf"/>
</dbReference>
<dbReference type="Gene3D" id="3.40.390.10">
    <property type="entry name" value="Collagenase (Catalytic Domain)"/>
    <property type="match status" value="1"/>
</dbReference>
<name>D7FB21_9HYME</name>
<accession>D7FB21</accession>
<dbReference type="AlphaFoldDB" id="D7FB21"/>
<dbReference type="GO" id="GO:0008237">
    <property type="term" value="F:metallopeptidase activity"/>
    <property type="evidence" value="ECO:0007669"/>
    <property type="project" value="InterPro"/>
</dbReference>
<organism evidence="1">
    <name type="scientific">Chelonus inanitus</name>
    <dbReference type="NCBI Taxonomy" id="49201"/>
    <lineage>
        <taxon>Eukaryota</taxon>
        <taxon>Metazoa</taxon>
        <taxon>Ecdysozoa</taxon>
        <taxon>Arthropoda</taxon>
        <taxon>Hexapoda</taxon>
        <taxon>Insecta</taxon>
        <taxon>Pterygota</taxon>
        <taxon>Neoptera</taxon>
        <taxon>Endopterygota</taxon>
        <taxon>Hymenoptera</taxon>
        <taxon>Apocrita</taxon>
        <taxon>Ichneumonoidea</taxon>
        <taxon>Braconidae</taxon>
        <taxon>Cheloninae</taxon>
        <taxon>Chelonus</taxon>
    </lineage>
</organism>
<evidence type="ECO:0000313" key="1">
    <source>
        <dbReference type="EMBL" id="CBA62575.1"/>
    </source>
</evidence>
<sequence length="500" mass="57980">MQYVIKQFPMHLLFHTQIIGESEFVTRRNVKLSKRSNSNRGILPRTEEEVKINERAVNKTLYPEILIVIKNDFYSNLKSTNISNEDMILYIISLMNAADMLYSPGETLKVKLNIAGIIIESKRNLLPAIADYSDKEYLSVESLVRGVTHSEYPYFEKSKLNPNMSYDWIFFLTSKKLSYSDRHNLTRMSTYPKRGIVRSRQEGCRSFIIPISIITDDYEFISYPTIGHEIFHLIIHGSHKEIENRTCHLGFLDAYDVPNLEKFQWSDDCCLLTNKPQSLNFQQLSMDSIIQCQCYGYEKNYFETSTECTEMLICEDAKKNEQSVPRIVDDEFCRDKWEKKRQKLITSLNIGTSTVPTTTEKFIPPLIVEERCPWITEKELWNLMFVFPKDNEETDDNGLVCLAIILEGNDDSKMAFTAQSCVNNEIKLRNHRIKNEDRYIFAESQSDADFSVTEELIDDFDTDTACLSLTDGISDKFTKLSSLITSSKTMNMINKEMSFN</sequence>
<reference evidence="1" key="1">
    <citation type="submission" date="2009-08" db="EMBL/GenBank/DDBJ databases">
        <title>Identification of bracovirus particle proteins and analysis of their transcript levels at the stage of virion formation.</title>
        <authorList>
            <person name="Wetterwald C."/>
            <person name="Roth T."/>
            <person name="Kaeslin M."/>
            <person name="Anaheim M."/>
            <person name="Wespi G."/>
            <person name="Heller M."/>
            <person name="Meser P."/>
            <person name="Roditi I."/>
            <person name="Pfister-Wilhelm R."/>
            <person name="Bezier A."/>
            <person name="Gyapay G."/>
            <person name="Drezen J.M."/>
            <person name="Lanzrein B."/>
        </authorList>
    </citation>
    <scope>NUCLEOTIDE SEQUENCE</scope>
    <source>
        <tissue evidence="1">Ovary</tissue>
    </source>
</reference>
<dbReference type="EMBL" id="FN543428">
    <property type="protein sequence ID" value="CBA62575.1"/>
    <property type="molecule type" value="mRNA"/>
</dbReference>
<gene>
    <name evidence="1" type="primary">bv97b</name>
</gene>